<evidence type="ECO:0000313" key="4">
    <source>
        <dbReference type="EMBL" id="QEN07026.1"/>
    </source>
</evidence>
<evidence type="ECO:0000256" key="3">
    <source>
        <dbReference type="ARBA" id="ARBA00022842"/>
    </source>
</evidence>
<name>A0A5C1QKH8_9SPIO</name>
<gene>
    <name evidence="4" type="ORF">EXM22_03120</name>
</gene>
<dbReference type="PANTHER" id="PTHR43344:SF13">
    <property type="entry name" value="PHOSPHATASE RV3661-RELATED"/>
    <property type="match status" value="1"/>
</dbReference>
<dbReference type="PANTHER" id="PTHR43344">
    <property type="entry name" value="PHOSPHOSERINE PHOSPHATASE"/>
    <property type="match status" value="1"/>
</dbReference>
<proteinExistence type="predicted"/>
<sequence length="226" mass="26051">MKKCIHSVPENIRLAFFDLDETLTSRDTDLLWAQWRSRRSLKGLLDLWRLRKINRLYYKHSLTDIEYGAYHLARARSMTVQQYHNLAQAFALFVSKKYIYREMKDLLEENKQKGISNVLITAQDAVIAAALQKVLGLEDCLASDYCVDGNAFTAMRQPLCFKEGKVHWAGLYLKQKSLSWDQCAFYTDSLNDLPLLEACACPVAVHPGPELESLSRERCWCILKPV</sequence>
<dbReference type="SUPFAM" id="SSF56784">
    <property type="entry name" value="HAD-like"/>
    <property type="match status" value="1"/>
</dbReference>
<keyword evidence="3" id="KW-0460">Magnesium</keyword>
<dbReference type="GO" id="GO:0046872">
    <property type="term" value="F:metal ion binding"/>
    <property type="evidence" value="ECO:0007669"/>
    <property type="project" value="UniProtKB-KW"/>
</dbReference>
<organism evidence="4 5">
    <name type="scientific">Oceanispirochaeta crateris</name>
    <dbReference type="NCBI Taxonomy" id="2518645"/>
    <lineage>
        <taxon>Bacteria</taxon>
        <taxon>Pseudomonadati</taxon>
        <taxon>Spirochaetota</taxon>
        <taxon>Spirochaetia</taxon>
        <taxon>Spirochaetales</taxon>
        <taxon>Spirochaetaceae</taxon>
        <taxon>Oceanispirochaeta</taxon>
    </lineage>
</organism>
<dbReference type="Proteomes" id="UP000324209">
    <property type="component" value="Chromosome"/>
</dbReference>
<protein>
    <submittedName>
        <fullName evidence="4">Haloacid dehalogenase-like hydrolase</fullName>
    </submittedName>
</protein>
<evidence type="ECO:0000256" key="1">
    <source>
        <dbReference type="ARBA" id="ARBA00022723"/>
    </source>
</evidence>
<dbReference type="NCBIfam" id="TIGR01488">
    <property type="entry name" value="HAD-SF-IB"/>
    <property type="match status" value="1"/>
</dbReference>
<dbReference type="InterPro" id="IPR023214">
    <property type="entry name" value="HAD_sf"/>
</dbReference>
<dbReference type="GO" id="GO:0016787">
    <property type="term" value="F:hydrolase activity"/>
    <property type="evidence" value="ECO:0007669"/>
    <property type="project" value="UniProtKB-KW"/>
</dbReference>
<dbReference type="Pfam" id="PF12710">
    <property type="entry name" value="HAD"/>
    <property type="match status" value="1"/>
</dbReference>
<evidence type="ECO:0000256" key="2">
    <source>
        <dbReference type="ARBA" id="ARBA00022801"/>
    </source>
</evidence>
<accession>A0A5C1QKH8</accession>
<dbReference type="Gene3D" id="1.20.1440.100">
    <property type="entry name" value="SG protein - dephosphorylation function"/>
    <property type="match status" value="1"/>
</dbReference>
<reference evidence="4 5" key="1">
    <citation type="submission" date="2019-02" db="EMBL/GenBank/DDBJ databases">
        <title>Complete Genome Sequence and Methylome Analysis of free living Spirochaetas.</title>
        <authorList>
            <person name="Fomenkov A."/>
            <person name="Dubinina G."/>
            <person name="Leshcheva N."/>
            <person name="Mikheeva N."/>
            <person name="Grabovich M."/>
            <person name="Vincze T."/>
            <person name="Roberts R.J."/>
        </authorList>
    </citation>
    <scope>NUCLEOTIDE SEQUENCE [LARGE SCALE GENOMIC DNA]</scope>
    <source>
        <strain evidence="4 5">K2</strain>
    </source>
</reference>
<evidence type="ECO:0000313" key="5">
    <source>
        <dbReference type="Proteomes" id="UP000324209"/>
    </source>
</evidence>
<dbReference type="InterPro" id="IPR036412">
    <property type="entry name" value="HAD-like_sf"/>
</dbReference>
<keyword evidence="2 4" id="KW-0378">Hydrolase</keyword>
<dbReference type="KEGG" id="ock:EXM22_03120"/>
<dbReference type="AlphaFoldDB" id="A0A5C1QKH8"/>
<dbReference type="InterPro" id="IPR050582">
    <property type="entry name" value="HAD-like_SerB"/>
</dbReference>
<keyword evidence="1" id="KW-0479">Metal-binding</keyword>
<keyword evidence="5" id="KW-1185">Reference proteome</keyword>
<dbReference type="Gene3D" id="3.40.50.1000">
    <property type="entry name" value="HAD superfamily/HAD-like"/>
    <property type="match status" value="1"/>
</dbReference>
<dbReference type="RefSeq" id="WP_149485108.1">
    <property type="nucleotide sequence ID" value="NZ_CP036150.1"/>
</dbReference>
<dbReference type="OrthoDB" id="368666at2"/>
<dbReference type="EMBL" id="CP036150">
    <property type="protein sequence ID" value="QEN07026.1"/>
    <property type="molecule type" value="Genomic_DNA"/>
</dbReference>